<dbReference type="OrthoDB" id="250565at2"/>
<dbReference type="HOGENOM" id="CLU_018816_6_1_9"/>
<dbReference type="Pfam" id="PF25917">
    <property type="entry name" value="BSH_RND"/>
    <property type="match status" value="1"/>
</dbReference>
<organism evidence="2 3">
    <name type="scientific">Thermincola potens (strain JR)</name>
    <dbReference type="NCBI Taxonomy" id="635013"/>
    <lineage>
        <taxon>Bacteria</taxon>
        <taxon>Bacillati</taxon>
        <taxon>Bacillota</taxon>
        <taxon>Clostridia</taxon>
        <taxon>Eubacteriales</taxon>
        <taxon>Thermincolaceae</taxon>
        <taxon>Thermincola</taxon>
    </lineage>
</organism>
<reference evidence="2 3" key="1">
    <citation type="submission" date="2010-05" db="EMBL/GenBank/DDBJ databases">
        <title>Complete sequence of Thermincola sp. JR.</title>
        <authorList>
            <consortium name="US DOE Joint Genome Institute"/>
            <person name="Lucas S."/>
            <person name="Copeland A."/>
            <person name="Lapidus A."/>
            <person name="Cheng J.-F."/>
            <person name="Bruce D."/>
            <person name="Goodwin L."/>
            <person name="Pitluck S."/>
            <person name="Chertkov O."/>
            <person name="Detter J.C."/>
            <person name="Han C."/>
            <person name="Tapia R."/>
            <person name="Land M."/>
            <person name="Hauser L."/>
            <person name="Kyrpides N."/>
            <person name="Mikhailova N."/>
            <person name="Hazen T.C."/>
            <person name="Woyke T."/>
        </authorList>
    </citation>
    <scope>NUCLEOTIDE SEQUENCE [LARGE SCALE GENOMIC DNA]</scope>
    <source>
        <strain evidence="2 3">JR</strain>
    </source>
</reference>
<dbReference type="Gene3D" id="2.40.50.100">
    <property type="match status" value="2"/>
</dbReference>
<gene>
    <name evidence="2" type="ordered locus">TherJR_0263</name>
</gene>
<evidence type="ECO:0000313" key="2">
    <source>
        <dbReference type="EMBL" id="ADG81150.1"/>
    </source>
</evidence>
<feature type="domain" description="Multidrug resistance protein MdtA-like barrel-sandwich hybrid" evidence="1">
    <location>
        <begin position="45"/>
        <end position="286"/>
    </location>
</feature>
<dbReference type="eggNOG" id="COG1566">
    <property type="taxonomic scope" value="Bacteria"/>
</dbReference>
<dbReference type="InterPro" id="IPR058625">
    <property type="entry name" value="MdtA-like_BSH"/>
</dbReference>
<dbReference type="GO" id="GO:0005886">
    <property type="term" value="C:plasma membrane"/>
    <property type="evidence" value="ECO:0007669"/>
    <property type="project" value="TreeGrafter"/>
</dbReference>
<dbReference type="AlphaFoldDB" id="D5X9S9"/>
<accession>D5X9S9</accession>
<dbReference type="KEGG" id="tjr:TherJR_0263"/>
<keyword evidence="3" id="KW-1185">Reference proteome</keyword>
<dbReference type="SUPFAM" id="SSF111369">
    <property type="entry name" value="HlyD-like secretion proteins"/>
    <property type="match status" value="2"/>
</dbReference>
<dbReference type="Gene3D" id="2.40.30.170">
    <property type="match status" value="1"/>
</dbReference>
<evidence type="ECO:0000259" key="1">
    <source>
        <dbReference type="Pfam" id="PF25917"/>
    </source>
</evidence>
<proteinExistence type="predicted"/>
<dbReference type="EMBL" id="CP002028">
    <property type="protein sequence ID" value="ADG81150.1"/>
    <property type="molecule type" value="Genomic_DNA"/>
</dbReference>
<protein>
    <submittedName>
        <fullName evidence="2">Biotin/lipoyl attachment domain-containing protein</fullName>
    </submittedName>
</protein>
<sequence length="376" mass="40703" precursor="true">MNRKRVALISVALIITIGTLTGFILNRNVHAENGLVVTGTLEGKEVDINSKIPGRIVKLYVSEGQKVKTGQLLAKISDEELLAKKAQAQALVDAAKSQLDQANLAVELQRQVNQTNVNKAMGAYQASVAQLKKARNGARTQEIAQAQASYDLWLKTSQRVHKLYAKGAVAAQKVDEVDTQLKVAEETLKMAKEGARKEDIEAAAAMAESAKASLEQANAGLLQTSLAEMNVAAAKAKYEQALAGLKEVEAYLKDTEIKAPAAGEVSVIYVENGELISTGMPIATITSDDSLWVEVKVRETDLDKVSLHQKVEVELPTGTTYPGEVAWINRKPDFAAKRATGERDDRDILAYGVKVVIKAKVREAVIGQSVRVNFSR</sequence>
<name>D5X9S9_THEPJ</name>
<evidence type="ECO:0000313" key="3">
    <source>
        <dbReference type="Proteomes" id="UP000002377"/>
    </source>
</evidence>
<dbReference type="RefSeq" id="WP_013119177.1">
    <property type="nucleotide sequence ID" value="NC_014152.1"/>
</dbReference>
<dbReference type="PANTHER" id="PTHR30438:SF2">
    <property type="entry name" value="MEMBRANE PROTEIN"/>
    <property type="match status" value="1"/>
</dbReference>
<dbReference type="STRING" id="635013.TherJR_0263"/>
<dbReference type="PANTHER" id="PTHR30438">
    <property type="entry name" value="36 KDA ANTIGEN-RELATED"/>
    <property type="match status" value="1"/>
</dbReference>
<dbReference type="Proteomes" id="UP000002377">
    <property type="component" value="Chromosome"/>
</dbReference>